<dbReference type="RefSeq" id="WP_219479183.1">
    <property type="nucleotide sequence ID" value="NZ_JABZTH010000031.1"/>
</dbReference>
<dbReference type="EC" id="2.4.99.28" evidence="1"/>
<keyword evidence="1" id="KW-0961">Cell wall biogenesis/degradation</keyword>
<evidence type="ECO:0000313" key="4">
    <source>
        <dbReference type="Proteomes" id="UP000788426"/>
    </source>
</evidence>
<organism evidence="3 4">
    <name type="scientific">Hoylesella nanceiensis</name>
    <dbReference type="NCBI Taxonomy" id="425941"/>
    <lineage>
        <taxon>Bacteria</taxon>
        <taxon>Pseudomonadati</taxon>
        <taxon>Bacteroidota</taxon>
        <taxon>Bacteroidia</taxon>
        <taxon>Bacteroidales</taxon>
        <taxon>Prevotellaceae</taxon>
        <taxon>Hoylesella</taxon>
    </lineage>
</organism>
<keyword evidence="4" id="KW-1185">Reference proteome</keyword>
<keyword evidence="1" id="KW-0573">Peptidoglycan synthesis</keyword>
<keyword evidence="1" id="KW-1133">Transmembrane helix</keyword>
<feature type="transmembrane region" description="Helical" evidence="1">
    <location>
        <begin position="7"/>
        <end position="29"/>
    </location>
</feature>
<name>A0ABS6YA24_9BACT</name>
<dbReference type="PANTHER" id="PTHR30400:SF0">
    <property type="entry name" value="BIOSYNTHETIC PEPTIDOGLYCAN TRANSGLYCOSYLASE"/>
    <property type="match status" value="1"/>
</dbReference>
<dbReference type="NCBIfam" id="TIGR02070">
    <property type="entry name" value="mono_pep_trsgly"/>
    <property type="match status" value="1"/>
</dbReference>
<proteinExistence type="inferred from homology"/>
<dbReference type="EMBL" id="JAHXCT010000001">
    <property type="protein sequence ID" value="MBW4768425.1"/>
    <property type="molecule type" value="Genomic_DNA"/>
</dbReference>
<comment type="catalytic activity">
    <reaction evidence="1">
        <text>[GlcNAc-(1-&gt;4)-Mur2Ac(oyl-L-Ala-gamma-D-Glu-L-Lys-D-Ala-D-Ala)](n)-di-trans,octa-cis-undecaprenyl diphosphate + beta-D-GlcNAc-(1-&gt;4)-Mur2Ac(oyl-L-Ala-gamma-D-Glu-L-Lys-D-Ala-D-Ala)-di-trans,octa-cis-undecaprenyl diphosphate = [GlcNAc-(1-&gt;4)-Mur2Ac(oyl-L-Ala-gamma-D-Glu-L-Lys-D-Ala-D-Ala)](n+1)-di-trans,octa-cis-undecaprenyl diphosphate + di-trans,octa-cis-undecaprenyl diphosphate + H(+)</text>
        <dbReference type="Rhea" id="RHEA:23708"/>
        <dbReference type="Rhea" id="RHEA-COMP:9602"/>
        <dbReference type="Rhea" id="RHEA-COMP:9603"/>
        <dbReference type="ChEBI" id="CHEBI:15378"/>
        <dbReference type="ChEBI" id="CHEBI:58405"/>
        <dbReference type="ChEBI" id="CHEBI:60033"/>
        <dbReference type="ChEBI" id="CHEBI:78435"/>
        <dbReference type="EC" id="2.4.99.28"/>
    </reaction>
</comment>
<dbReference type="HAMAP" id="MF_00766">
    <property type="entry name" value="PGT_MtgA"/>
    <property type="match status" value="1"/>
</dbReference>
<evidence type="ECO:0000259" key="2">
    <source>
        <dbReference type="Pfam" id="PF00912"/>
    </source>
</evidence>
<keyword evidence="1 3" id="KW-0808">Transferase</keyword>
<sequence length="234" mass="26887">MRLLRKIIRWTLALFFGSSILAVVLYRFMPVYITPLMIIRYIQHSGDDEGAGIHHSWVPLSEMSKYMPVAVIASEDQRFMTHHGFDYDAIEKAAIHNMKKNGKKLGASTISQQTAKNVFLWPGRSWIRKGFEVYFTALIELMWSKQRIMEVYLNSIEMGKGIYGVSAVAKYHFEANANELTRSDCALIAATLPNPIKFNSAHPSAYIRKRQRQILVQMRHVPLMPKEGEDPKEK</sequence>
<reference evidence="3 4" key="1">
    <citation type="submission" date="2021-07" db="EMBL/GenBank/DDBJ databases">
        <title>Genomic diversity and antimicrobial resistance of Prevotella spp. isolated from chronic lung disease airways.</title>
        <authorList>
            <person name="Webb K.A."/>
            <person name="Olagoke O.S."/>
            <person name="Baird T."/>
            <person name="Neill J."/>
            <person name="Pham A."/>
            <person name="Wells T.J."/>
            <person name="Ramsay K.A."/>
            <person name="Bell S.C."/>
            <person name="Sarovich D.S."/>
            <person name="Price E.P."/>
        </authorList>
    </citation>
    <scope>NUCLEOTIDE SEQUENCE [LARGE SCALE GENOMIC DNA]</scope>
    <source>
        <strain evidence="3 4">SCHI0011.S.12</strain>
    </source>
</reference>
<protein>
    <recommendedName>
        <fullName evidence="1">Biosynthetic peptidoglycan transglycosylase</fullName>
        <ecNumber evidence="1">2.4.99.28</ecNumber>
    </recommendedName>
    <alternativeName>
        <fullName evidence="1">Glycan polymerase</fullName>
    </alternativeName>
    <alternativeName>
        <fullName evidence="1">Peptidoglycan glycosyltransferase MtgA</fullName>
        <shortName evidence="1">PGT</shortName>
    </alternativeName>
</protein>
<dbReference type="PANTHER" id="PTHR30400">
    <property type="entry name" value="MONOFUNCTIONAL BIOSYNTHETIC PEPTIDOGLYCAN TRANSGLYCOSYLASE"/>
    <property type="match status" value="1"/>
</dbReference>
<feature type="domain" description="Glycosyl transferase family 51" evidence="2">
    <location>
        <begin position="54"/>
        <end position="218"/>
    </location>
</feature>
<dbReference type="InterPro" id="IPR011812">
    <property type="entry name" value="Pep_trsgly"/>
</dbReference>
<keyword evidence="1" id="KW-0812">Transmembrane</keyword>
<accession>A0ABS6YA24</accession>
<keyword evidence="1" id="KW-0133">Cell shape</keyword>
<comment type="caution">
    <text evidence="3">The sequence shown here is derived from an EMBL/GenBank/DDBJ whole genome shotgun (WGS) entry which is preliminary data.</text>
</comment>
<keyword evidence="1 3" id="KW-0328">Glycosyltransferase</keyword>
<evidence type="ECO:0000313" key="3">
    <source>
        <dbReference type="EMBL" id="MBW4768425.1"/>
    </source>
</evidence>
<comment type="pathway">
    <text evidence="1">Cell wall biogenesis; peptidoglycan biosynthesis.</text>
</comment>
<comment type="subcellular location">
    <subcellularLocation>
        <location evidence="1">Cell membrane</location>
        <topology evidence="1">Single-pass membrane protein</topology>
    </subcellularLocation>
</comment>
<evidence type="ECO:0000256" key="1">
    <source>
        <dbReference type="HAMAP-Rule" id="MF_00766"/>
    </source>
</evidence>
<dbReference type="GO" id="GO:0016757">
    <property type="term" value="F:glycosyltransferase activity"/>
    <property type="evidence" value="ECO:0007669"/>
    <property type="project" value="UniProtKB-KW"/>
</dbReference>
<dbReference type="InterPro" id="IPR001264">
    <property type="entry name" value="Glyco_trans_51"/>
</dbReference>
<keyword evidence="1" id="KW-0472">Membrane</keyword>
<keyword evidence="1" id="KW-1003">Cell membrane</keyword>
<dbReference type="Proteomes" id="UP000788426">
    <property type="component" value="Unassembled WGS sequence"/>
</dbReference>
<dbReference type="Pfam" id="PF00912">
    <property type="entry name" value="Transgly"/>
    <property type="match status" value="1"/>
</dbReference>
<comment type="similarity">
    <text evidence="1">Belongs to the glycosyltransferase 51 family.</text>
</comment>
<gene>
    <name evidence="1 3" type="primary">mtgA</name>
    <name evidence="3" type="ORF">KZO38_01390</name>
</gene>
<comment type="function">
    <text evidence="1">Peptidoglycan polymerase that catalyzes glycan chain elongation from lipid-linked precursors.</text>
</comment>